<dbReference type="InterPro" id="IPR051454">
    <property type="entry name" value="RNA/ubiquinone_mod_enzymes"/>
</dbReference>
<evidence type="ECO:0000259" key="1">
    <source>
        <dbReference type="Pfam" id="PF12392"/>
    </source>
</evidence>
<dbReference type="Pfam" id="PF01136">
    <property type="entry name" value="Peptidase_U32"/>
    <property type="match status" value="2"/>
</dbReference>
<accession>A0A290S2N8</accession>
<keyword evidence="2" id="KW-0378">Hydrolase</keyword>
<keyword evidence="2" id="KW-0645">Protease</keyword>
<dbReference type="GO" id="GO:0008233">
    <property type="term" value="F:peptidase activity"/>
    <property type="evidence" value="ECO:0007669"/>
    <property type="project" value="UniProtKB-KW"/>
</dbReference>
<dbReference type="Proteomes" id="UP000016505">
    <property type="component" value="Chromosome I"/>
</dbReference>
<dbReference type="PANTHER" id="PTHR30217:SF10">
    <property type="entry name" value="23S RRNA 5-HYDROXYCYTIDINE C2501 SYNTHASE"/>
    <property type="match status" value="1"/>
</dbReference>
<dbReference type="Pfam" id="PF12392">
    <property type="entry name" value="DUF3656"/>
    <property type="match status" value="1"/>
</dbReference>
<evidence type="ECO:0000313" key="3">
    <source>
        <dbReference type="Proteomes" id="UP000016505"/>
    </source>
</evidence>
<organism evidence="2 3">
    <name type="scientific">Pseudoalteromonas arctica A 37-1-2</name>
    <dbReference type="NCBI Taxonomy" id="1117313"/>
    <lineage>
        <taxon>Bacteria</taxon>
        <taxon>Pseudomonadati</taxon>
        <taxon>Pseudomonadota</taxon>
        <taxon>Gammaproteobacteria</taxon>
        <taxon>Alteromonadales</taxon>
        <taxon>Pseudoalteromonadaceae</taxon>
        <taxon>Pseudoalteromonas</taxon>
    </lineage>
</organism>
<feature type="domain" description="Peptidase U32 collagenase" evidence="1">
    <location>
        <begin position="366"/>
        <end position="471"/>
    </location>
</feature>
<dbReference type="PANTHER" id="PTHR30217">
    <property type="entry name" value="PEPTIDASE U32 FAMILY"/>
    <property type="match status" value="1"/>
</dbReference>
<dbReference type="GO" id="GO:0006508">
    <property type="term" value="P:proteolysis"/>
    <property type="evidence" value="ECO:0007669"/>
    <property type="project" value="UniProtKB-KW"/>
</dbReference>
<evidence type="ECO:0000313" key="2">
    <source>
        <dbReference type="EMBL" id="ATC86373.1"/>
    </source>
</evidence>
<name>A0A290S2N8_9GAMM</name>
<dbReference type="EMBL" id="CP011025">
    <property type="protein sequence ID" value="ATC86373.1"/>
    <property type="molecule type" value="Genomic_DNA"/>
</dbReference>
<proteinExistence type="predicted"/>
<protein>
    <submittedName>
        <fullName evidence="2">Putative protease</fullName>
    </submittedName>
</protein>
<reference evidence="2 3" key="1">
    <citation type="journal article" date="2012" name="J. Bacteriol.">
        <title>Genome sequences of type strains of seven species of the marine bacterium Pseudoalteromonas.</title>
        <authorList>
            <person name="Xie B.B."/>
            <person name="Shu Y.L."/>
            <person name="Qin Q.L."/>
            <person name="Rong J.C."/>
            <person name="Zhang X.Y."/>
            <person name="Chen X.L."/>
            <person name="Shi M."/>
            <person name="He H.L."/>
            <person name="Zhou B.C."/>
            <person name="Zhang Y.Z."/>
        </authorList>
    </citation>
    <scope>NUCLEOTIDE SEQUENCE [LARGE SCALE GENOMIC DNA]</scope>
    <source>
        <strain evidence="2 3">A 37-1-2</strain>
    </source>
</reference>
<gene>
    <name evidence="2" type="ORF">PARC_a1803</name>
</gene>
<dbReference type="InterPro" id="IPR020988">
    <property type="entry name" value="Pept_U32_collagenase"/>
</dbReference>
<dbReference type="InterPro" id="IPR001539">
    <property type="entry name" value="Peptidase_U32"/>
</dbReference>
<dbReference type="AlphaFoldDB" id="A0A290S2N8"/>
<sequence length="782" mass="87994">MLNQIKFAAIKYERSDIVMSRKIELLAPGGDVNAVKAAIVAGANAVYCGLDTFNARNRASNLSFDELNGALRLAHEYGCEIFLTLNVVILEHEMGALFKLLNQLVNTTLDGIIVQDLGLFNIVKKHFPTLHIHASTQLTTHNESQVEFLARIGATRVNLSRELNLTEIKILTDVAHKCDVLTEVFVHGALCIAFSGQCYSSSVSVGNSGNRGRCSQACRDEYEPTAMGNKHPLNLKDNSAYFDLPELVAAGVDSLKVEGRIKGANYVHTVIDSWRKQIDTFVQTGNLIEDDSSLYKVFNRNFTNKFLTGDMTKNMFTDNPRDHSFDHANEKNNAISVVQIYDAQQELSTQKSEIDSLVKKKIEFLDISKRELTLEFTGQLNQPFTVNIIIEDKNDITLSNKNEKEPLRFEVQSQMPMQTADKSVVDIAAIDKRFKSFSNANFEIKNMDYSNLGNNLSIPFKELARIKKQVAFLLNEGKDVLAPVELPKLVNHEKADKNKTTLSILISDIKDVHLCDLTDGDVYFKLPESFRTDNDKYINVFLEHPQLIPWFPAVLIGKDFEEAVRLLEVVKPKLIISNNTGVAFKAVQMGLDWIAGPLLNTTNSYALLTLQEDLNAKGAFISNEINKPQMRNIKRPNNFKMMYSIYHPILMMTSRQCFFQQTVGCKKPRIDASCMLSCKKETTVTNVKGISFAIDKQKGGYPSIYNHEQFLNMDIVTDYADKFDEFMIDLTDIGSGDKEKLDKAVLLAHFQDLISGKTQAADQLNHMVKVKTRQQYVEGLNS</sequence>
<dbReference type="KEGG" id="part:PARC_a1803"/>